<dbReference type="InterPro" id="IPR016169">
    <property type="entry name" value="FAD-bd_PCMH_sub2"/>
</dbReference>
<keyword evidence="1" id="KW-0285">Flavoprotein</keyword>
<evidence type="ECO:0000259" key="3">
    <source>
        <dbReference type="PROSITE" id="PS51387"/>
    </source>
</evidence>
<dbReference type="GO" id="GO:0071949">
    <property type="term" value="F:FAD binding"/>
    <property type="evidence" value="ECO:0007669"/>
    <property type="project" value="InterPro"/>
</dbReference>
<feature type="domain" description="FAD-binding PCMH-type" evidence="3">
    <location>
        <begin position="1"/>
        <end position="235"/>
    </location>
</feature>
<name>A0A940MPC1_9PROT</name>
<keyword evidence="5" id="KW-1185">Reference proteome</keyword>
<proteinExistence type="predicted"/>
<evidence type="ECO:0000313" key="4">
    <source>
        <dbReference type="EMBL" id="MBP0491493.1"/>
    </source>
</evidence>
<evidence type="ECO:0000256" key="2">
    <source>
        <dbReference type="ARBA" id="ARBA00022827"/>
    </source>
</evidence>
<accession>A0A940MPC1</accession>
<dbReference type="InterPro" id="IPR016166">
    <property type="entry name" value="FAD-bd_PCMH"/>
</dbReference>
<dbReference type="SUPFAM" id="SSF55447">
    <property type="entry name" value="CO dehydrogenase flavoprotein C-terminal domain-like"/>
    <property type="match status" value="1"/>
</dbReference>
<dbReference type="EMBL" id="JAGIZA010000001">
    <property type="protein sequence ID" value="MBP0491493.1"/>
    <property type="molecule type" value="Genomic_DNA"/>
</dbReference>
<dbReference type="SUPFAM" id="SSF56176">
    <property type="entry name" value="FAD-binding/transporter-associated domain-like"/>
    <property type="match status" value="1"/>
</dbReference>
<evidence type="ECO:0000256" key="1">
    <source>
        <dbReference type="ARBA" id="ARBA00022630"/>
    </source>
</evidence>
<reference evidence="4" key="1">
    <citation type="submission" date="2021-03" db="EMBL/GenBank/DDBJ databases">
        <authorList>
            <person name="So Y."/>
        </authorList>
    </citation>
    <scope>NUCLEOTIDE SEQUENCE</scope>
    <source>
        <strain evidence="4">SG15</strain>
    </source>
</reference>
<dbReference type="RefSeq" id="WP_209369955.1">
    <property type="nucleotide sequence ID" value="NZ_JAGIZA010000001.1"/>
</dbReference>
<dbReference type="InterPro" id="IPR036683">
    <property type="entry name" value="CO_DH_flav_C_dom_sf"/>
</dbReference>
<dbReference type="PANTHER" id="PTHR42659">
    <property type="entry name" value="XANTHINE DEHYDROGENASE SUBUNIT C-RELATED"/>
    <property type="match status" value="1"/>
</dbReference>
<dbReference type="Gene3D" id="3.30.465.10">
    <property type="match status" value="2"/>
</dbReference>
<dbReference type="InterPro" id="IPR036318">
    <property type="entry name" value="FAD-bd_PCMH-like_sf"/>
</dbReference>
<dbReference type="AlphaFoldDB" id="A0A940MPC1"/>
<dbReference type="InterPro" id="IPR002346">
    <property type="entry name" value="Mopterin_DH_FAD-bd"/>
</dbReference>
<organism evidence="4 5">
    <name type="scientific">Roseomonas indoligenes</name>
    <dbReference type="NCBI Taxonomy" id="2820811"/>
    <lineage>
        <taxon>Bacteria</taxon>
        <taxon>Pseudomonadati</taxon>
        <taxon>Pseudomonadota</taxon>
        <taxon>Alphaproteobacteria</taxon>
        <taxon>Acetobacterales</taxon>
        <taxon>Roseomonadaceae</taxon>
        <taxon>Roseomonas</taxon>
    </lineage>
</organism>
<dbReference type="PANTHER" id="PTHR42659:SF1">
    <property type="entry name" value="OXIDOREDUCTASE"/>
    <property type="match status" value="1"/>
</dbReference>
<dbReference type="Pfam" id="PF00941">
    <property type="entry name" value="FAD_binding_5"/>
    <property type="match status" value="1"/>
</dbReference>
<sequence>MRPFTYERPDATREALKAAAAHAAPPGEGRIRAPAHYLAGGTNLLDLMKIGVAHPSALINIGPLHTEHGRIEASVEGLALGALVRMAEAQEHPAILRDYPVIAQTLQLAANQQLRNMASLAGNVLQRTRCNYFRDPSWRACNKREPGTGCAALEGNNRHLAVLGVSDHCIAHYPGDFANALAALGADVSILALDGTARRIPFEELHRLPGDTPHVETALQPGELITGFHVPAGPWTRRSLYVKVRDRESFAFATASAAVALHIEAGEVREARIGLGGLAAKPWRAREAEAALRGRRLDEHTAQEAAEVAFCGAVTHSENGFKPELGRRTLVRALLQAAEMEA</sequence>
<dbReference type="Pfam" id="PF03450">
    <property type="entry name" value="CO_deh_flav_C"/>
    <property type="match status" value="1"/>
</dbReference>
<dbReference type="PROSITE" id="PS51387">
    <property type="entry name" value="FAD_PCMH"/>
    <property type="match status" value="1"/>
</dbReference>
<gene>
    <name evidence="4" type="ORF">J5Y10_01725</name>
</gene>
<dbReference type="InterPro" id="IPR016167">
    <property type="entry name" value="FAD-bd_PCMH_sub1"/>
</dbReference>
<dbReference type="InterPro" id="IPR051312">
    <property type="entry name" value="Diverse_Substr_Oxidored"/>
</dbReference>
<dbReference type="GO" id="GO:0016491">
    <property type="term" value="F:oxidoreductase activity"/>
    <property type="evidence" value="ECO:0007669"/>
    <property type="project" value="InterPro"/>
</dbReference>
<comment type="caution">
    <text evidence="4">The sequence shown here is derived from an EMBL/GenBank/DDBJ whole genome shotgun (WGS) entry which is preliminary data.</text>
</comment>
<dbReference type="Proteomes" id="UP000677537">
    <property type="component" value="Unassembled WGS sequence"/>
</dbReference>
<dbReference type="Gene3D" id="3.30.390.50">
    <property type="entry name" value="CO dehydrogenase flavoprotein, C-terminal domain"/>
    <property type="match status" value="1"/>
</dbReference>
<dbReference type="InterPro" id="IPR005107">
    <property type="entry name" value="CO_DH_flav_C"/>
</dbReference>
<keyword evidence="2" id="KW-0274">FAD</keyword>
<protein>
    <submittedName>
        <fullName evidence="4">FAD binding domain-containing protein</fullName>
    </submittedName>
</protein>
<evidence type="ECO:0000313" key="5">
    <source>
        <dbReference type="Proteomes" id="UP000677537"/>
    </source>
</evidence>
<dbReference type="SMART" id="SM01092">
    <property type="entry name" value="CO_deh_flav_C"/>
    <property type="match status" value="1"/>
</dbReference>
<dbReference type="Gene3D" id="3.30.43.10">
    <property type="entry name" value="Uridine Diphospho-n-acetylenolpyruvylglucosamine Reductase, domain 2"/>
    <property type="match status" value="1"/>
</dbReference>